<keyword evidence="3 8" id="KW-0347">Helicase</keyword>
<dbReference type="EMBL" id="PDOF01000002">
    <property type="protein sequence ID" value="PYZ96789.1"/>
    <property type="molecule type" value="Genomic_DNA"/>
</dbReference>
<evidence type="ECO:0000259" key="7">
    <source>
        <dbReference type="PROSITE" id="PS51194"/>
    </source>
</evidence>
<dbReference type="GO" id="GO:0009409">
    <property type="term" value="P:response to cold"/>
    <property type="evidence" value="ECO:0007669"/>
    <property type="project" value="TreeGrafter"/>
</dbReference>
<dbReference type="Pfam" id="PF00271">
    <property type="entry name" value="Helicase_C"/>
    <property type="match status" value="1"/>
</dbReference>
<dbReference type="InterPro" id="IPR001650">
    <property type="entry name" value="Helicase_C-like"/>
</dbReference>
<dbReference type="InterPro" id="IPR027417">
    <property type="entry name" value="P-loop_NTPase"/>
</dbReference>
<accession>A0A2W0HJ08</accession>
<dbReference type="GO" id="GO:0005840">
    <property type="term" value="C:ribosome"/>
    <property type="evidence" value="ECO:0007669"/>
    <property type="project" value="TreeGrafter"/>
</dbReference>
<dbReference type="GO" id="GO:0016787">
    <property type="term" value="F:hydrolase activity"/>
    <property type="evidence" value="ECO:0007669"/>
    <property type="project" value="UniProtKB-KW"/>
</dbReference>
<evidence type="ECO:0000256" key="3">
    <source>
        <dbReference type="ARBA" id="ARBA00022806"/>
    </source>
</evidence>
<evidence type="ECO:0000259" key="6">
    <source>
        <dbReference type="PROSITE" id="PS51192"/>
    </source>
</evidence>
<feature type="region of interest" description="Disordered" evidence="5">
    <location>
        <begin position="365"/>
        <end position="417"/>
    </location>
</feature>
<keyword evidence="1" id="KW-0547">Nucleotide-binding</keyword>
<reference evidence="8 9" key="1">
    <citation type="submission" date="2017-10" db="EMBL/GenBank/DDBJ databases">
        <title>Bacillus sp. nov., a halophilic bacterium isolated from a Yangshapao Lake.</title>
        <authorList>
            <person name="Wang H."/>
        </authorList>
    </citation>
    <scope>NUCLEOTIDE SEQUENCE [LARGE SCALE GENOMIC DNA]</scope>
    <source>
        <strain evidence="8 9">YSP-3</strain>
    </source>
</reference>
<feature type="domain" description="Helicase ATP-binding" evidence="6">
    <location>
        <begin position="32"/>
        <end position="202"/>
    </location>
</feature>
<evidence type="ECO:0000256" key="4">
    <source>
        <dbReference type="ARBA" id="ARBA00022840"/>
    </source>
</evidence>
<protein>
    <submittedName>
        <fullName evidence="8">RNA helicase</fullName>
    </submittedName>
</protein>
<dbReference type="CDD" id="cd00268">
    <property type="entry name" value="DEADc"/>
    <property type="match status" value="1"/>
</dbReference>
<comment type="caution">
    <text evidence="8">The sequence shown here is derived from an EMBL/GenBank/DDBJ whole genome shotgun (WGS) entry which is preliminary data.</text>
</comment>
<evidence type="ECO:0000313" key="9">
    <source>
        <dbReference type="Proteomes" id="UP000248066"/>
    </source>
</evidence>
<dbReference type="AlphaFoldDB" id="A0A2W0HJ08"/>
<dbReference type="RefSeq" id="WP_110520727.1">
    <property type="nucleotide sequence ID" value="NZ_PDOF01000002.1"/>
</dbReference>
<dbReference type="SMART" id="SM00490">
    <property type="entry name" value="HELICc"/>
    <property type="match status" value="1"/>
</dbReference>
<gene>
    <name evidence="8" type="ORF">CR205_13990</name>
</gene>
<dbReference type="Gene3D" id="3.40.50.300">
    <property type="entry name" value="P-loop containing nucleotide triphosphate hydrolases"/>
    <property type="match status" value="2"/>
</dbReference>
<evidence type="ECO:0000256" key="1">
    <source>
        <dbReference type="ARBA" id="ARBA00022741"/>
    </source>
</evidence>
<dbReference type="Pfam" id="PF00270">
    <property type="entry name" value="DEAD"/>
    <property type="match status" value="1"/>
</dbReference>
<dbReference type="PROSITE" id="PS51194">
    <property type="entry name" value="HELICASE_CTER"/>
    <property type="match status" value="1"/>
</dbReference>
<evidence type="ECO:0000256" key="2">
    <source>
        <dbReference type="ARBA" id="ARBA00022801"/>
    </source>
</evidence>
<dbReference type="GO" id="GO:0003724">
    <property type="term" value="F:RNA helicase activity"/>
    <property type="evidence" value="ECO:0007669"/>
    <property type="project" value="TreeGrafter"/>
</dbReference>
<keyword evidence="4" id="KW-0067">ATP-binding</keyword>
<feature type="compositionally biased region" description="Basic and acidic residues" evidence="5">
    <location>
        <begin position="365"/>
        <end position="378"/>
    </location>
</feature>
<dbReference type="SMART" id="SM00487">
    <property type="entry name" value="DEXDc"/>
    <property type="match status" value="1"/>
</dbReference>
<dbReference type="GO" id="GO:0033592">
    <property type="term" value="F:RNA strand annealing activity"/>
    <property type="evidence" value="ECO:0007669"/>
    <property type="project" value="TreeGrafter"/>
</dbReference>
<dbReference type="OrthoDB" id="9805696at2"/>
<proteinExistence type="predicted"/>
<feature type="compositionally biased region" description="Basic residues" evidence="5">
    <location>
        <begin position="408"/>
        <end position="417"/>
    </location>
</feature>
<keyword evidence="2" id="KW-0378">Hydrolase</keyword>
<dbReference type="InterPro" id="IPR011545">
    <property type="entry name" value="DEAD/DEAH_box_helicase_dom"/>
</dbReference>
<dbReference type="InterPro" id="IPR044742">
    <property type="entry name" value="DEAD/DEAH_RhlB"/>
</dbReference>
<organism evidence="8 9">
    <name type="scientific">Alteribacter lacisalsi</name>
    <dbReference type="NCBI Taxonomy" id="2045244"/>
    <lineage>
        <taxon>Bacteria</taxon>
        <taxon>Bacillati</taxon>
        <taxon>Bacillota</taxon>
        <taxon>Bacilli</taxon>
        <taxon>Bacillales</taxon>
        <taxon>Bacillaceae</taxon>
        <taxon>Alteribacter</taxon>
    </lineage>
</organism>
<dbReference type="PANTHER" id="PTHR47963">
    <property type="entry name" value="DEAD-BOX ATP-DEPENDENT RNA HELICASE 47, MITOCHONDRIAL"/>
    <property type="match status" value="1"/>
</dbReference>
<dbReference type="InterPro" id="IPR050547">
    <property type="entry name" value="DEAD_box_RNA_helicases"/>
</dbReference>
<dbReference type="CDD" id="cd18787">
    <property type="entry name" value="SF2_C_DEAD"/>
    <property type="match status" value="1"/>
</dbReference>
<dbReference type="PANTHER" id="PTHR47963:SF7">
    <property type="entry name" value="ATP-DEPENDENT RNA HELICASE YFML-RELATED"/>
    <property type="match status" value="1"/>
</dbReference>
<dbReference type="GO" id="GO:0005829">
    <property type="term" value="C:cytosol"/>
    <property type="evidence" value="ECO:0007669"/>
    <property type="project" value="TreeGrafter"/>
</dbReference>
<sequence length="417" mass="45945">MTKFENQFQPFIQSAWEKAGFTEPTAIQEAAVPLLLNGLDVIAESPTGTGKTLAYLLPILHEIDPEKKDIQAVILASSQELVMQILEQIQQWGQGSGIRSASLIGGANTKRQLEKLKKKPHIVAGTPGRVAELVNQKKLKMHEVRTLVLDEGDQLLTSEHQGTIEGIIKATLRDRQLVLFSATVPKETEQKAAALMNEAEVIRKERDTEASGKVDHVYIVSEAREKVDVVNSLVKNEKMKALAFVNDIGEVNTIGEKLAFKKVEVSILHSESKKEERKQAITRFREGSTPLLVATDVAARGLDVTGLTHVIQMDVPRDAKQYTHRAGRTGRQGADGMVISLVEPREERDLKRAARDAGVTLREMKLSRGKIENVKPDEGSDPSPKKRHTPGTKSRQPAGVRAGAGKKPSVKKKKKKK</sequence>
<dbReference type="SUPFAM" id="SSF52540">
    <property type="entry name" value="P-loop containing nucleoside triphosphate hydrolases"/>
    <property type="match status" value="1"/>
</dbReference>
<evidence type="ECO:0000313" key="8">
    <source>
        <dbReference type="EMBL" id="PYZ96789.1"/>
    </source>
</evidence>
<dbReference type="Proteomes" id="UP000248066">
    <property type="component" value="Unassembled WGS sequence"/>
</dbReference>
<keyword evidence="9" id="KW-1185">Reference proteome</keyword>
<dbReference type="InterPro" id="IPR014001">
    <property type="entry name" value="Helicase_ATP-bd"/>
</dbReference>
<feature type="domain" description="Helicase C-terminal" evidence="7">
    <location>
        <begin position="228"/>
        <end position="372"/>
    </location>
</feature>
<name>A0A2W0HJ08_9BACI</name>
<dbReference type="GO" id="GO:0005524">
    <property type="term" value="F:ATP binding"/>
    <property type="evidence" value="ECO:0007669"/>
    <property type="project" value="UniProtKB-KW"/>
</dbReference>
<dbReference type="PROSITE" id="PS51192">
    <property type="entry name" value="HELICASE_ATP_BIND_1"/>
    <property type="match status" value="1"/>
</dbReference>
<evidence type="ECO:0000256" key="5">
    <source>
        <dbReference type="SAM" id="MobiDB-lite"/>
    </source>
</evidence>